<dbReference type="Gene3D" id="3.40.50.720">
    <property type="entry name" value="NAD(P)-binding Rossmann-like Domain"/>
    <property type="match status" value="1"/>
</dbReference>
<evidence type="ECO:0000259" key="1">
    <source>
        <dbReference type="Pfam" id="PF01370"/>
    </source>
</evidence>
<evidence type="ECO:0000313" key="3">
    <source>
        <dbReference type="Proteomes" id="UP001165524"/>
    </source>
</evidence>
<reference evidence="2" key="1">
    <citation type="submission" date="2022-04" db="EMBL/GenBank/DDBJ databases">
        <title>Alcanivorax sp. CY1518 draft genome sequence.</title>
        <authorList>
            <person name="Zhao G."/>
            <person name="An M."/>
        </authorList>
    </citation>
    <scope>NUCLEOTIDE SEQUENCE</scope>
    <source>
        <strain evidence="2">CY1518</strain>
    </source>
</reference>
<dbReference type="InterPro" id="IPR036291">
    <property type="entry name" value="NAD(P)-bd_dom_sf"/>
</dbReference>
<proteinExistence type="predicted"/>
<sequence>MGRKAFVTGGSGFLGGHIIRQLIEQGWEVTALHRPGGDRERLEQLGTRPVAAQLHEAGQLAEVIPHGVDAIFHVAGNTSMWRREAPQQFRDNVLGTRAVVNAALMRGAQRLIHTSSISAYGIQHEPISEDTPSTAADDWISYNRTKYLAECEVRQGMARGLEAVILNPCGIIGAGDTHNWSQLIALIDTGQLPGVPPGSGSFCHGAEVARAHLAAVDRGRPGANYILSGIDASFLELAATISELLGRTPPRRTVPKLVLRLAGRLYPVLSSFTRQEPRLTPEKVALVTNRVVASSTRAQQELGFNANVPLRTMLQECIDWMRAEAMLQPAR</sequence>
<comment type="caution">
    <text evidence="2">The sequence shown here is derived from an EMBL/GenBank/DDBJ whole genome shotgun (WGS) entry which is preliminary data.</text>
</comment>
<dbReference type="EMBL" id="JALKII010000004">
    <property type="protein sequence ID" value="MCK0537585.1"/>
    <property type="molecule type" value="Genomic_DNA"/>
</dbReference>
<dbReference type="Proteomes" id="UP001165524">
    <property type="component" value="Unassembled WGS sequence"/>
</dbReference>
<keyword evidence="3" id="KW-1185">Reference proteome</keyword>
<gene>
    <name evidence="2" type="ORF">MU846_07670</name>
</gene>
<feature type="domain" description="NAD-dependent epimerase/dehydratase" evidence="1">
    <location>
        <begin position="6"/>
        <end position="223"/>
    </location>
</feature>
<name>A0ABT0E737_9GAMM</name>
<protein>
    <submittedName>
        <fullName evidence="2">NAD-dependent epimerase/dehydratase family protein</fullName>
    </submittedName>
</protein>
<accession>A0ABT0E737</accession>
<dbReference type="InterPro" id="IPR051783">
    <property type="entry name" value="NAD(P)-dependent_oxidoreduct"/>
</dbReference>
<dbReference type="RefSeq" id="WP_246951322.1">
    <property type="nucleotide sequence ID" value="NZ_JALKII010000004.1"/>
</dbReference>
<dbReference type="PANTHER" id="PTHR48079:SF6">
    <property type="entry name" value="NAD(P)-BINDING DOMAIN-CONTAINING PROTEIN-RELATED"/>
    <property type="match status" value="1"/>
</dbReference>
<organism evidence="2 3">
    <name type="scientific">Alcanivorax quisquiliarum</name>
    <dbReference type="NCBI Taxonomy" id="2933565"/>
    <lineage>
        <taxon>Bacteria</taxon>
        <taxon>Pseudomonadati</taxon>
        <taxon>Pseudomonadota</taxon>
        <taxon>Gammaproteobacteria</taxon>
        <taxon>Oceanospirillales</taxon>
        <taxon>Alcanivoracaceae</taxon>
        <taxon>Alcanivorax</taxon>
    </lineage>
</organism>
<evidence type="ECO:0000313" key="2">
    <source>
        <dbReference type="EMBL" id="MCK0537585.1"/>
    </source>
</evidence>
<dbReference type="SUPFAM" id="SSF51735">
    <property type="entry name" value="NAD(P)-binding Rossmann-fold domains"/>
    <property type="match status" value="1"/>
</dbReference>
<dbReference type="PANTHER" id="PTHR48079">
    <property type="entry name" value="PROTEIN YEEZ"/>
    <property type="match status" value="1"/>
</dbReference>
<dbReference type="Pfam" id="PF01370">
    <property type="entry name" value="Epimerase"/>
    <property type="match status" value="1"/>
</dbReference>
<dbReference type="InterPro" id="IPR001509">
    <property type="entry name" value="Epimerase_deHydtase"/>
</dbReference>